<sequence length="459" mass="49841">MTRLRRLPLAAWLALNALVTVVLTVAAITLVIEHSTDDAGLLLRMRWTAGLVLAAALPLSIGFGHLFARPLRRIVRALGEEMPPPGVTDGVHYREAGQLARAVHGLLDQLRGHRQALDAVTASLEQRVALRTRELSEANARLGDTQKRLTEITENVPALITYVDRDYRNQYANATLKAWTGIDPAQAVGKPLIELMGAAKFALRKPAMDRALAGERVRFTEEWRTGDELRHIDVVYVPHRDASGEVIGMYGLSTDMTAIHRAEAMLQRLARRDALTDLHNRLALGEMLPEALARARASLADVALLFIDVDRFKRVNDTLGHAAGDEVLRQFAQRLLGCVRTTDTVARLAGDEFVIVLENLPHADDAEVVARKIVAAMAEPMLVQGHELTAGASIGIAHAPAGKGTPEELLAQADRALYEVKRNGRGLWRMAPLPASAPAPAIGIEHLSDDIAGLAAAAI</sequence>
<organism evidence="5 6">
    <name type="scientific">Derxia gummosa DSM 723</name>
    <dbReference type="NCBI Taxonomy" id="1121388"/>
    <lineage>
        <taxon>Bacteria</taxon>
        <taxon>Pseudomonadati</taxon>
        <taxon>Pseudomonadota</taxon>
        <taxon>Betaproteobacteria</taxon>
        <taxon>Burkholderiales</taxon>
        <taxon>Alcaligenaceae</taxon>
        <taxon>Derxia</taxon>
    </lineage>
</organism>
<dbReference type="GO" id="GO:0003824">
    <property type="term" value="F:catalytic activity"/>
    <property type="evidence" value="ECO:0007669"/>
    <property type="project" value="UniProtKB-ARBA"/>
</dbReference>
<dbReference type="PANTHER" id="PTHR46663">
    <property type="entry name" value="DIGUANYLATE CYCLASE DGCT-RELATED"/>
    <property type="match status" value="1"/>
</dbReference>
<dbReference type="NCBIfam" id="TIGR00229">
    <property type="entry name" value="sensory_box"/>
    <property type="match status" value="1"/>
</dbReference>
<protein>
    <submittedName>
        <fullName evidence="6">GGDEF domain-containing protein</fullName>
    </submittedName>
</protein>
<dbReference type="Pfam" id="PF08448">
    <property type="entry name" value="PAS_4"/>
    <property type="match status" value="1"/>
</dbReference>
<accession>A0A8B6X948</accession>
<name>A0A8B6X948_9BURK</name>
<dbReference type="InterPro" id="IPR035965">
    <property type="entry name" value="PAS-like_dom_sf"/>
</dbReference>
<dbReference type="OrthoDB" id="5571399at2"/>
<dbReference type="PROSITE" id="PS50113">
    <property type="entry name" value="PAC"/>
    <property type="match status" value="1"/>
</dbReference>
<dbReference type="FunFam" id="3.30.70.270:FF:000001">
    <property type="entry name" value="Diguanylate cyclase domain protein"/>
    <property type="match status" value="1"/>
</dbReference>
<keyword evidence="1" id="KW-1133">Transmembrane helix</keyword>
<dbReference type="InterPro" id="IPR000014">
    <property type="entry name" value="PAS"/>
</dbReference>
<feature type="transmembrane region" description="Helical" evidence="1">
    <location>
        <begin position="47"/>
        <end position="68"/>
    </location>
</feature>
<evidence type="ECO:0000259" key="3">
    <source>
        <dbReference type="PROSITE" id="PS50113"/>
    </source>
</evidence>
<keyword evidence="5" id="KW-1185">Reference proteome</keyword>
<evidence type="ECO:0000313" key="5">
    <source>
        <dbReference type="Proteomes" id="UP000675920"/>
    </source>
</evidence>
<proteinExistence type="predicted"/>
<feature type="domain" description="PAC" evidence="3">
    <location>
        <begin position="213"/>
        <end position="268"/>
    </location>
</feature>
<dbReference type="PROSITE" id="PS50887">
    <property type="entry name" value="GGDEF"/>
    <property type="match status" value="1"/>
</dbReference>
<keyword evidence="1" id="KW-0812">Transmembrane</keyword>
<reference evidence="6" key="1">
    <citation type="submission" date="2025-08" db="UniProtKB">
        <authorList>
            <consortium name="RefSeq"/>
        </authorList>
    </citation>
    <scope>IDENTIFICATION</scope>
</reference>
<dbReference type="Gene3D" id="3.30.450.20">
    <property type="entry name" value="PAS domain"/>
    <property type="match status" value="1"/>
</dbReference>
<keyword evidence="1" id="KW-0472">Membrane</keyword>
<dbReference type="PANTHER" id="PTHR46663:SF2">
    <property type="entry name" value="GGDEF DOMAIN-CONTAINING PROTEIN"/>
    <property type="match status" value="1"/>
</dbReference>
<dbReference type="SMART" id="SM00267">
    <property type="entry name" value="GGDEF"/>
    <property type="match status" value="1"/>
</dbReference>
<dbReference type="SUPFAM" id="SSF55073">
    <property type="entry name" value="Nucleotide cyclase"/>
    <property type="match status" value="1"/>
</dbReference>
<dbReference type="Proteomes" id="UP000675920">
    <property type="component" value="Unplaced"/>
</dbReference>
<dbReference type="InterPro" id="IPR000700">
    <property type="entry name" value="PAS-assoc_C"/>
</dbReference>
<dbReference type="InterPro" id="IPR000160">
    <property type="entry name" value="GGDEF_dom"/>
</dbReference>
<dbReference type="PROSITE" id="PS50112">
    <property type="entry name" value="PAS"/>
    <property type="match status" value="1"/>
</dbReference>
<feature type="domain" description="GGDEF" evidence="4">
    <location>
        <begin position="300"/>
        <end position="433"/>
    </location>
</feature>
<feature type="domain" description="PAS" evidence="2">
    <location>
        <begin position="145"/>
        <end position="215"/>
    </location>
</feature>
<dbReference type="Gene3D" id="3.30.70.270">
    <property type="match status" value="1"/>
</dbReference>
<dbReference type="InterPro" id="IPR013656">
    <property type="entry name" value="PAS_4"/>
</dbReference>
<dbReference type="Pfam" id="PF00990">
    <property type="entry name" value="GGDEF"/>
    <property type="match status" value="1"/>
</dbReference>
<evidence type="ECO:0000259" key="2">
    <source>
        <dbReference type="PROSITE" id="PS50112"/>
    </source>
</evidence>
<evidence type="ECO:0000313" key="6">
    <source>
        <dbReference type="RefSeq" id="WP_051378270.1"/>
    </source>
</evidence>
<dbReference type="NCBIfam" id="TIGR00254">
    <property type="entry name" value="GGDEF"/>
    <property type="match status" value="1"/>
</dbReference>
<evidence type="ECO:0000259" key="4">
    <source>
        <dbReference type="PROSITE" id="PS50887"/>
    </source>
</evidence>
<dbReference type="SUPFAM" id="SSF55785">
    <property type="entry name" value="PYP-like sensor domain (PAS domain)"/>
    <property type="match status" value="1"/>
</dbReference>
<feature type="transmembrane region" description="Helical" evidence="1">
    <location>
        <begin position="12"/>
        <end position="32"/>
    </location>
</feature>
<evidence type="ECO:0000256" key="1">
    <source>
        <dbReference type="SAM" id="Phobius"/>
    </source>
</evidence>
<dbReference type="InterPro" id="IPR029787">
    <property type="entry name" value="Nucleotide_cyclase"/>
</dbReference>
<dbReference type="CDD" id="cd01949">
    <property type="entry name" value="GGDEF"/>
    <property type="match status" value="1"/>
</dbReference>
<dbReference type="InterPro" id="IPR052163">
    <property type="entry name" value="DGC-Regulatory_Protein"/>
</dbReference>
<dbReference type="AlphaFoldDB" id="A0A8B6X948"/>
<dbReference type="RefSeq" id="WP_051378270.1">
    <property type="nucleotide sequence ID" value="NZ_AXWS01000008.1"/>
</dbReference>
<dbReference type="InterPro" id="IPR043128">
    <property type="entry name" value="Rev_trsase/Diguanyl_cyclase"/>
</dbReference>